<dbReference type="PROSITE" id="PS50261">
    <property type="entry name" value="G_PROTEIN_RECEP_F2_4"/>
    <property type="match status" value="1"/>
</dbReference>
<dbReference type="Proteomes" id="UP000664940">
    <property type="component" value="Unassembled WGS sequence"/>
</dbReference>
<dbReference type="GO" id="GO:0007166">
    <property type="term" value="P:cell surface receptor signaling pathway"/>
    <property type="evidence" value="ECO:0007669"/>
    <property type="project" value="InterPro"/>
</dbReference>
<evidence type="ECO:0000256" key="2">
    <source>
        <dbReference type="ARBA" id="ARBA00022692"/>
    </source>
</evidence>
<reference evidence="7 8" key="1">
    <citation type="journal article" date="2020" name="Nature">
        <title>Six reference-quality genomes reveal evolution of bat adaptations.</title>
        <authorList>
            <person name="Jebb D."/>
            <person name="Huang Z."/>
            <person name="Pippel M."/>
            <person name="Hughes G.M."/>
            <person name="Lavrichenko K."/>
            <person name="Devanna P."/>
            <person name="Winkler S."/>
            <person name="Jermiin L.S."/>
            <person name="Skirmuntt E.C."/>
            <person name="Katzourakis A."/>
            <person name="Burkitt-Gray L."/>
            <person name="Ray D.A."/>
            <person name="Sullivan K.A.M."/>
            <person name="Roscito J.G."/>
            <person name="Kirilenko B.M."/>
            <person name="Davalos L.M."/>
            <person name="Corthals A.P."/>
            <person name="Power M.L."/>
            <person name="Jones G."/>
            <person name="Ransome R.D."/>
            <person name="Dechmann D.K.N."/>
            <person name="Locatelli A.G."/>
            <person name="Puechmaille S.J."/>
            <person name="Fedrigo O."/>
            <person name="Jarvis E.D."/>
            <person name="Hiller M."/>
            <person name="Vernes S.C."/>
            <person name="Myers E.W."/>
            <person name="Teeling E.C."/>
        </authorList>
    </citation>
    <scope>NUCLEOTIDE SEQUENCE [LARGE SCALE GENOMIC DNA]</scope>
    <source>
        <strain evidence="7">Bat1K_MPI-CBG_1</strain>
    </source>
</reference>
<keyword evidence="2 5" id="KW-0812">Transmembrane</keyword>
<comment type="subcellular location">
    <subcellularLocation>
        <location evidence="1">Membrane</location>
        <topology evidence="1">Multi-pass membrane protein</topology>
    </subcellularLocation>
</comment>
<accession>A0A834EHJ1</accession>
<dbReference type="GO" id="GO:0043083">
    <property type="term" value="C:synaptic cleft"/>
    <property type="evidence" value="ECO:0007669"/>
    <property type="project" value="TreeGrafter"/>
</dbReference>
<dbReference type="GO" id="GO:0098794">
    <property type="term" value="C:postsynapse"/>
    <property type="evidence" value="ECO:0007669"/>
    <property type="project" value="TreeGrafter"/>
</dbReference>
<dbReference type="PRINTS" id="PR01694">
    <property type="entry name" value="BAIPRECURSOR"/>
</dbReference>
<dbReference type="InterPro" id="IPR008077">
    <property type="entry name" value="GPCR_2_brain_angio_inhib"/>
</dbReference>
<feature type="transmembrane region" description="Helical" evidence="5">
    <location>
        <begin position="61"/>
        <end position="87"/>
    </location>
</feature>
<keyword evidence="4 5" id="KW-0472">Membrane</keyword>
<protein>
    <recommendedName>
        <fullName evidence="6">G-protein coupled receptors family 2 profile 2 domain-containing protein</fullName>
    </recommendedName>
</protein>
<dbReference type="Pfam" id="PF00002">
    <property type="entry name" value="7tm_2"/>
    <property type="match status" value="1"/>
</dbReference>
<feature type="domain" description="G-protein coupled receptors family 2 profile 2" evidence="6">
    <location>
        <begin position="67"/>
        <end position="163"/>
    </location>
</feature>
<keyword evidence="3 5" id="KW-1133">Transmembrane helix</keyword>
<comment type="caution">
    <text evidence="7">The sequence shown here is derived from an EMBL/GenBank/DDBJ whole genome shotgun (WGS) entry which is preliminary data.</text>
</comment>
<dbReference type="EMBL" id="JABVXQ010000004">
    <property type="protein sequence ID" value="KAF6114562.1"/>
    <property type="molecule type" value="Genomic_DNA"/>
</dbReference>
<evidence type="ECO:0000256" key="1">
    <source>
        <dbReference type="ARBA" id="ARBA00004141"/>
    </source>
</evidence>
<feature type="transmembrane region" description="Helical" evidence="5">
    <location>
        <begin position="147"/>
        <end position="178"/>
    </location>
</feature>
<evidence type="ECO:0000313" key="7">
    <source>
        <dbReference type="EMBL" id="KAF6114562.1"/>
    </source>
</evidence>
<organism evidence="7 8">
    <name type="scientific">Phyllostomus discolor</name>
    <name type="common">pale spear-nosed bat</name>
    <dbReference type="NCBI Taxonomy" id="89673"/>
    <lineage>
        <taxon>Eukaryota</taxon>
        <taxon>Metazoa</taxon>
        <taxon>Chordata</taxon>
        <taxon>Craniata</taxon>
        <taxon>Vertebrata</taxon>
        <taxon>Euteleostomi</taxon>
        <taxon>Mammalia</taxon>
        <taxon>Eutheria</taxon>
        <taxon>Laurasiatheria</taxon>
        <taxon>Chiroptera</taxon>
        <taxon>Yangochiroptera</taxon>
        <taxon>Phyllostomidae</taxon>
        <taxon>Phyllostominae</taxon>
        <taxon>Phyllostomus</taxon>
    </lineage>
</organism>
<evidence type="ECO:0000256" key="5">
    <source>
        <dbReference type="SAM" id="Phobius"/>
    </source>
</evidence>
<gene>
    <name evidence="7" type="ORF">HJG60_010536</name>
</gene>
<evidence type="ECO:0000256" key="3">
    <source>
        <dbReference type="ARBA" id="ARBA00022989"/>
    </source>
</evidence>
<dbReference type="GO" id="GO:0007189">
    <property type="term" value="P:adenylate cyclase-activating G protein-coupled receptor signaling pathway"/>
    <property type="evidence" value="ECO:0007669"/>
    <property type="project" value="TreeGrafter"/>
</dbReference>
<dbReference type="Gene3D" id="1.20.1070.10">
    <property type="entry name" value="Rhodopsin 7-helix transmembrane proteins"/>
    <property type="match status" value="1"/>
</dbReference>
<dbReference type="AlphaFoldDB" id="A0A834EHJ1"/>
<dbReference type="PANTHER" id="PTHR12011">
    <property type="entry name" value="ADHESION G-PROTEIN COUPLED RECEPTOR"/>
    <property type="match status" value="1"/>
</dbReference>
<evidence type="ECO:0000256" key="4">
    <source>
        <dbReference type="ARBA" id="ARBA00023136"/>
    </source>
</evidence>
<dbReference type="GO" id="GO:0005886">
    <property type="term" value="C:plasma membrane"/>
    <property type="evidence" value="ECO:0007669"/>
    <property type="project" value="TreeGrafter"/>
</dbReference>
<sequence>MELRFFYHRYCTKTTRFLISVNNYSVTEGRYTFEIKSNALKMNSSLMDMIPLPHDQCESFLFPQSICTTTTAFLHFFFLASFCWVLTEAWQSYMAVTGKIRTRLIRKRFLCLGWGLPALVVATSVGFTRTKGYGTDHYCWLSLEGGLLYAFVGPAAAVVLVNVEINVVCFEINLLCFLSKEKTTLFQLE</sequence>
<dbReference type="GO" id="GO:0016525">
    <property type="term" value="P:negative regulation of angiogenesis"/>
    <property type="evidence" value="ECO:0007669"/>
    <property type="project" value="InterPro"/>
</dbReference>
<proteinExistence type="predicted"/>
<dbReference type="PANTHER" id="PTHR12011:SF40">
    <property type="entry name" value="ADHESION G PROTEIN-COUPLED RECEPTOR B3"/>
    <property type="match status" value="1"/>
</dbReference>
<dbReference type="GO" id="GO:0004930">
    <property type="term" value="F:G protein-coupled receptor activity"/>
    <property type="evidence" value="ECO:0007669"/>
    <property type="project" value="InterPro"/>
</dbReference>
<evidence type="ECO:0000259" key="6">
    <source>
        <dbReference type="PROSITE" id="PS50261"/>
    </source>
</evidence>
<name>A0A834EHJ1_9CHIR</name>
<feature type="transmembrane region" description="Helical" evidence="5">
    <location>
        <begin position="108"/>
        <end position="127"/>
    </location>
</feature>
<dbReference type="GO" id="GO:0016322">
    <property type="term" value="P:neuron remodeling"/>
    <property type="evidence" value="ECO:0007669"/>
    <property type="project" value="TreeGrafter"/>
</dbReference>
<dbReference type="InterPro" id="IPR000832">
    <property type="entry name" value="GPCR_2_secretin-like"/>
</dbReference>
<evidence type="ECO:0000313" key="8">
    <source>
        <dbReference type="Proteomes" id="UP000664940"/>
    </source>
</evidence>
<dbReference type="InterPro" id="IPR017981">
    <property type="entry name" value="GPCR_2-like_7TM"/>
</dbReference>